<evidence type="ECO:0000256" key="1">
    <source>
        <dbReference type="SAM" id="MobiDB-lite"/>
    </source>
</evidence>
<comment type="caution">
    <text evidence="2">The sequence shown here is derived from an EMBL/GenBank/DDBJ whole genome shotgun (WGS) entry which is preliminary data.</text>
</comment>
<feature type="region of interest" description="Disordered" evidence="1">
    <location>
        <begin position="313"/>
        <end position="341"/>
    </location>
</feature>
<feature type="compositionally biased region" description="Polar residues" evidence="1">
    <location>
        <begin position="322"/>
        <end position="333"/>
    </location>
</feature>
<dbReference type="SUPFAM" id="SSF54928">
    <property type="entry name" value="RNA-binding domain, RBD"/>
    <property type="match status" value="1"/>
</dbReference>
<evidence type="ECO:0008006" key="4">
    <source>
        <dbReference type="Google" id="ProtNLM"/>
    </source>
</evidence>
<sequence>MAPFARGTLNGLRASLSPQLDRCFRNLPGAHYSQGRWCAHSASIGEALQALSSMVGLPDGVASNGYVPEKRIKDVEKQGVAKESPTAELNENQDPQESPTDRITNLIIRKVRGKVNVNDRGKENASSGPSNAKGRKRTSENNVSEKWGQVLASMRNMAIKRKQGFLSNNLSDTTSVKLGENENLDDFADLDLAPGQLSMVLRDEGNLPSTDEASMNSLLHSKQRESARSQVPDQQLGPKESGFNPSFQKASENVTTSSKAQVPRNRMPPKQNVDVSSDSKAKENGLRGSIQASCKKPKPIVFDFGKFKSSSDVELNSRKQIDSGQYQDKSSPNGKDLQEEELSTGLDNHALSSHFGHIVCVKNLSNQINLGLIKESLSIHGEIESSFRQANPDGSYCAFIEFKTAEAMDEALACRWMHFDGKVYAIVRTDSPITTEVRIMRVSQPTTHIEFRNACTRFGNVEFIRRRGDGIYDVSYSPSELPNMSKIVDSLNEVTLHRSRWLAVPAPTLPESMRKSILSKSEGQAWHAEQLRQVISGIEAGLQKVSISFEDLKALVAMEDEMKN</sequence>
<feature type="compositionally biased region" description="Polar residues" evidence="1">
    <location>
        <begin position="87"/>
        <end position="103"/>
    </location>
</feature>
<dbReference type="CDD" id="cd00590">
    <property type="entry name" value="RRM_SF"/>
    <property type="match status" value="1"/>
</dbReference>
<evidence type="ECO:0000313" key="3">
    <source>
        <dbReference type="Proteomes" id="UP000825935"/>
    </source>
</evidence>
<name>A0A8T2RN88_CERRI</name>
<feature type="region of interest" description="Disordered" evidence="1">
    <location>
        <begin position="76"/>
        <end position="146"/>
    </location>
</feature>
<feature type="region of interest" description="Disordered" evidence="1">
    <location>
        <begin position="219"/>
        <end position="292"/>
    </location>
</feature>
<dbReference type="OrthoDB" id="1923695at2759"/>
<reference evidence="2" key="1">
    <citation type="submission" date="2021-08" db="EMBL/GenBank/DDBJ databases">
        <title>WGS assembly of Ceratopteris richardii.</title>
        <authorList>
            <person name="Marchant D.B."/>
            <person name="Chen G."/>
            <person name="Jenkins J."/>
            <person name="Shu S."/>
            <person name="Leebens-Mack J."/>
            <person name="Grimwood J."/>
            <person name="Schmutz J."/>
            <person name="Soltis P."/>
            <person name="Soltis D."/>
            <person name="Chen Z.-H."/>
        </authorList>
    </citation>
    <scope>NUCLEOTIDE SEQUENCE</scope>
    <source>
        <strain evidence="2">Whitten #5841</strain>
        <tissue evidence="2">Leaf</tissue>
    </source>
</reference>
<feature type="compositionally biased region" description="Polar residues" evidence="1">
    <location>
        <begin position="243"/>
        <end position="260"/>
    </location>
</feature>
<dbReference type="PANTHER" id="PTHR34568:SF5">
    <property type="entry name" value="RNA-BINDING (RRM_RBD_RNP MOTIFS) FAMILY PROTEIN"/>
    <property type="match status" value="1"/>
</dbReference>
<organism evidence="2 3">
    <name type="scientific">Ceratopteris richardii</name>
    <name type="common">Triangle waterfern</name>
    <dbReference type="NCBI Taxonomy" id="49495"/>
    <lineage>
        <taxon>Eukaryota</taxon>
        <taxon>Viridiplantae</taxon>
        <taxon>Streptophyta</taxon>
        <taxon>Embryophyta</taxon>
        <taxon>Tracheophyta</taxon>
        <taxon>Polypodiopsida</taxon>
        <taxon>Polypodiidae</taxon>
        <taxon>Polypodiales</taxon>
        <taxon>Pteridineae</taxon>
        <taxon>Pteridaceae</taxon>
        <taxon>Parkerioideae</taxon>
        <taxon>Ceratopteris</taxon>
    </lineage>
</organism>
<dbReference type="GO" id="GO:0003676">
    <property type="term" value="F:nucleic acid binding"/>
    <property type="evidence" value="ECO:0007669"/>
    <property type="project" value="InterPro"/>
</dbReference>
<dbReference type="InterPro" id="IPR035979">
    <property type="entry name" value="RBD_domain_sf"/>
</dbReference>
<proteinExistence type="predicted"/>
<dbReference type="PANTHER" id="PTHR34568">
    <property type="entry name" value="RRM DOMAIN-CONTAINING PROTEIN"/>
    <property type="match status" value="1"/>
</dbReference>
<protein>
    <recommendedName>
        <fullName evidence="4">RRM domain-containing protein</fullName>
    </recommendedName>
</protein>
<dbReference type="OMA" id="VHSICMS"/>
<gene>
    <name evidence="2" type="ORF">KP509_26G050800</name>
</gene>
<keyword evidence="3" id="KW-1185">Reference proteome</keyword>
<accession>A0A8T2RN88</accession>
<evidence type="ECO:0000313" key="2">
    <source>
        <dbReference type="EMBL" id="KAH7297045.1"/>
    </source>
</evidence>
<dbReference type="AlphaFoldDB" id="A0A8T2RN88"/>
<dbReference type="EMBL" id="CM035431">
    <property type="protein sequence ID" value="KAH7297045.1"/>
    <property type="molecule type" value="Genomic_DNA"/>
</dbReference>
<dbReference type="InterPro" id="IPR058942">
    <property type="entry name" value="AT3G52170-like"/>
</dbReference>
<dbReference type="Proteomes" id="UP000825935">
    <property type="component" value="Chromosome 26"/>
</dbReference>